<gene>
    <name evidence="1" type="ORF">BEI59_06720</name>
</gene>
<accession>A0A1E3UMK9</accession>
<dbReference type="OrthoDB" id="1856999at2"/>
<protein>
    <submittedName>
        <fullName evidence="1">Uncharacterized protein</fullName>
    </submittedName>
</protein>
<dbReference type="Proteomes" id="UP000094271">
    <property type="component" value="Unassembled WGS sequence"/>
</dbReference>
<proteinExistence type="predicted"/>
<organism evidence="1 2">
    <name type="scientific">Eisenbergiella tayi</name>
    <dbReference type="NCBI Taxonomy" id="1432052"/>
    <lineage>
        <taxon>Bacteria</taxon>
        <taxon>Bacillati</taxon>
        <taxon>Bacillota</taxon>
        <taxon>Clostridia</taxon>
        <taxon>Lachnospirales</taxon>
        <taxon>Lachnospiraceae</taxon>
        <taxon>Eisenbergiella</taxon>
    </lineage>
</organism>
<name>A0A1E3UMK9_9FIRM</name>
<dbReference type="RefSeq" id="WP_069431393.1">
    <property type="nucleotide sequence ID" value="NZ_MEHA01000003.1"/>
</dbReference>
<sequence>MKRDGKYRFSLQFGSETREQVQAGELLERLGNRKSAVVIAALNAYIAAHPELAEPAPVSVKIDGGIRREALEQMIRSIIDERIANGQLLAGGVETPSIQMQEDLNVDIAAMISNLELFDG</sequence>
<evidence type="ECO:0000313" key="2">
    <source>
        <dbReference type="Proteomes" id="UP000094271"/>
    </source>
</evidence>
<reference evidence="1 2" key="1">
    <citation type="submission" date="2016-08" db="EMBL/GenBank/DDBJ databases">
        <authorList>
            <person name="Seilhamer J.J."/>
        </authorList>
    </citation>
    <scope>NUCLEOTIDE SEQUENCE [LARGE SCALE GENOMIC DNA]</scope>
    <source>
        <strain evidence="1 2">NML150140-1</strain>
    </source>
</reference>
<evidence type="ECO:0000313" key="1">
    <source>
        <dbReference type="EMBL" id="ODR54239.1"/>
    </source>
</evidence>
<comment type="caution">
    <text evidence="1">The sequence shown here is derived from an EMBL/GenBank/DDBJ whole genome shotgun (WGS) entry which is preliminary data.</text>
</comment>
<dbReference type="AlphaFoldDB" id="A0A1E3UMK9"/>
<dbReference type="EMBL" id="MEHA01000003">
    <property type="protein sequence ID" value="ODR54239.1"/>
    <property type="molecule type" value="Genomic_DNA"/>
</dbReference>